<dbReference type="Proteomes" id="UP000066049">
    <property type="component" value="Chromosome"/>
</dbReference>
<dbReference type="PATRIC" id="fig|199.248.peg.1143"/>
<dbReference type="Pfam" id="PF04860">
    <property type="entry name" value="Phage_portal"/>
    <property type="match status" value="1"/>
</dbReference>
<reference evidence="2" key="1">
    <citation type="submission" date="2015-08" db="EMBL/GenBank/DDBJ databases">
        <title>Comparative genomics of the Campylobacter concisus group.</title>
        <authorList>
            <person name="Miller W.G."/>
            <person name="Yee E."/>
            <person name="Chapman M.H."/>
            <person name="Huynh S."/>
            <person name="Bono J.L."/>
            <person name="On S.L.W."/>
            <person name="St Leger J."/>
            <person name="Foster G."/>
            <person name="Parker C.T."/>
        </authorList>
    </citation>
    <scope>NUCLEOTIDE SEQUENCE [LARGE SCALE GENOMIC DNA]</scope>
    <source>
        <strain evidence="2">ATCC 33237</strain>
    </source>
</reference>
<protein>
    <submittedName>
        <fullName evidence="1">Phage capsid portal protein, PBSX family</fullName>
    </submittedName>
</protein>
<dbReference type="RefSeq" id="WP_054196756.1">
    <property type="nucleotide sequence ID" value="NZ_CP012541.1"/>
</dbReference>
<dbReference type="KEGG" id="ccoc:CCON33237_1103"/>
<sequence length="353" mass="40226">MENKFIFKSDTPSLQLSSDVQNGDYIEPFISFSDLLELHYANVYHRRAIKIKANMLSQIEIDESDLAKFLPQNVSEKEFLFEFCYNLELFGNAPIEKAGAKTNYKLYNIPAHEWRTNKDKQMFQVGKSGKKIKLDGYYLKFYSPSSRYYGEPDYLAAMCQILTNRQADMYNYSFFQNGARPDLAIIHENSEPSEEQIAAYKKFFSENYKGSANAHKTLLCYTNSIGEKDAKIRFEKLSEVQDLSFKALKEVSRDEIAAAHGIPPRLLGIIQSAQLGGSGELIGQLHQFNELEIKPKIELIEGFFRSIGIKVVLSAVDVTNFKDDGEIVTQLVERGIISISEARSILGWQKNIE</sequence>
<dbReference type="InterPro" id="IPR006944">
    <property type="entry name" value="Phage/GTA_portal"/>
</dbReference>
<evidence type="ECO:0000313" key="2">
    <source>
        <dbReference type="Proteomes" id="UP000066049"/>
    </source>
</evidence>
<dbReference type="EMBL" id="CP012541">
    <property type="protein sequence ID" value="ALF47777.1"/>
    <property type="molecule type" value="Genomic_DNA"/>
</dbReference>
<dbReference type="AlphaFoldDB" id="A0A0M4SHN6"/>
<dbReference type="GeneID" id="28662779"/>
<gene>
    <name evidence="1" type="ORF">CCON33237_1103</name>
</gene>
<organism evidence="1 2">
    <name type="scientific">Campylobacter concisus</name>
    <dbReference type="NCBI Taxonomy" id="199"/>
    <lineage>
        <taxon>Bacteria</taxon>
        <taxon>Pseudomonadati</taxon>
        <taxon>Campylobacterota</taxon>
        <taxon>Epsilonproteobacteria</taxon>
        <taxon>Campylobacterales</taxon>
        <taxon>Campylobacteraceae</taxon>
        <taxon>Campylobacter</taxon>
    </lineage>
</organism>
<name>A0A0M4SHN6_9BACT</name>
<accession>A0A0M4SHN6</accession>
<proteinExistence type="predicted"/>
<evidence type="ECO:0000313" key="1">
    <source>
        <dbReference type="EMBL" id="ALF47777.1"/>
    </source>
</evidence>